<dbReference type="Proteomes" id="UP001443914">
    <property type="component" value="Unassembled WGS sequence"/>
</dbReference>
<keyword evidence="4 7" id="KW-0812">Transmembrane</keyword>
<dbReference type="PANTHER" id="PTHR31376">
    <property type="entry name" value="OS09G0467300 PROTEIN-RELATED"/>
    <property type="match status" value="1"/>
</dbReference>
<evidence type="ECO:0000256" key="4">
    <source>
        <dbReference type="ARBA" id="ARBA00022692"/>
    </source>
</evidence>
<comment type="subcellular location">
    <subcellularLocation>
        <location evidence="1 7">Membrane</location>
        <topology evidence="1 7">Multi-pass membrane protein</topology>
    </subcellularLocation>
</comment>
<evidence type="ECO:0000313" key="8">
    <source>
        <dbReference type="EMBL" id="KAK9743422.1"/>
    </source>
</evidence>
<feature type="transmembrane region" description="Helical" evidence="7">
    <location>
        <begin position="12"/>
        <end position="32"/>
    </location>
</feature>
<keyword evidence="9" id="KW-1185">Reference proteome</keyword>
<dbReference type="Pfam" id="PF16913">
    <property type="entry name" value="PUNUT"/>
    <property type="match status" value="1"/>
</dbReference>
<evidence type="ECO:0000256" key="1">
    <source>
        <dbReference type="ARBA" id="ARBA00004141"/>
    </source>
</evidence>
<reference evidence="8" key="1">
    <citation type="submission" date="2024-03" db="EMBL/GenBank/DDBJ databases">
        <title>WGS assembly of Saponaria officinalis var. Norfolk2.</title>
        <authorList>
            <person name="Jenkins J."/>
            <person name="Shu S."/>
            <person name="Grimwood J."/>
            <person name="Barry K."/>
            <person name="Goodstein D."/>
            <person name="Schmutz J."/>
            <person name="Leebens-Mack J."/>
            <person name="Osbourn A."/>
        </authorList>
    </citation>
    <scope>NUCLEOTIDE SEQUENCE [LARGE SCALE GENOMIC DNA]</scope>
    <source>
        <strain evidence="8">JIC</strain>
    </source>
</reference>
<organism evidence="8 9">
    <name type="scientific">Saponaria officinalis</name>
    <name type="common">Common soapwort</name>
    <name type="synonym">Lychnis saponaria</name>
    <dbReference type="NCBI Taxonomy" id="3572"/>
    <lineage>
        <taxon>Eukaryota</taxon>
        <taxon>Viridiplantae</taxon>
        <taxon>Streptophyta</taxon>
        <taxon>Embryophyta</taxon>
        <taxon>Tracheophyta</taxon>
        <taxon>Spermatophyta</taxon>
        <taxon>Magnoliopsida</taxon>
        <taxon>eudicotyledons</taxon>
        <taxon>Gunneridae</taxon>
        <taxon>Pentapetalae</taxon>
        <taxon>Caryophyllales</taxon>
        <taxon>Caryophyllaceae</taxon>
        <taxon>Caryophylleae</taxon>
        <taxon>Saponaria</taxon>
    </lineage>
</organism>
<dbReference type="EMBL" id="JBDFQZ010000003">
    <property type="protein sequence ID" value="KAK9743422.1"/>
    <property type="molecule type" value="Genomic_DNA"/>
</dbReference>
<comment type="similarity">
    <text evidence="2 7">Belongs to the purine permeases (TC 2.A.7.14) family.</text>
</comment>
<evidence type="ECO:0000313" key="9">
    <source>
        <dbReference type="Proteomes" id="UP001443914"/>
    </source>
</evidence>
<dbReference type="GO" id="GO:0015211">
    <property type="term" value="F:purine nucleoside transmembrane transporter activity"/>
    <property type="evidence" value="ECO:0007669"/>
    <property type="project" value="UniProtKB-UniRule"/>
</dbReference>
<proteinExistence type="inferred from homology"/>
<feature type="transmembrane region" description="Helical" evidence="7">
    <location>
        <begin position="79"/>
        <end position="98"/>
    </location>
</feature>
<comment type="caution">
    <text evidence="8">The sequence shown here is derived from an EMBL/GenBank/DDBJ whole genome shotgun (WGS) entry which is preliminary data.</text>
</comment>
<feature type="transmembrane region" description="Helical" evidence="7">
    <location>
        <begin position="307"/>
        <end position="326"/>
    </location>
</feature>
<dbReference type="InterPro" id="IPR037185">
    <property type="entry name" value="EmrE-like"/>
</dbReference>
<feature type="transmembrane region" description="Helical" evidence="7">
    <location>
        <begin position="173"/>
        <end position="197"/>
    </location>
</feature>
<evidence type="ECO:0000256" key="3">
    <source>
        <dbReference type="ARBA" id="ARBA00022448"/>
    </source>
</evidence>
<accession>A0AAW1MBI8</accession>
<feature type="transmembrane region" description="Helical" evidence="7">
    <location>
        <begin position="141"/>
        <end position="161"/>
    </location>
</feature>
<evidence type="ECO:0000256" key="6">
    <source>
        <dbReference type="ARBA" id="ARBA00023136"/>
    </source>
</evidence>
<sequence length="350" mass="38628">MESSETSRNMKKFLLILNCVILAVGISCGPLIMRLYYLHGGKSIWLSSWLETGGWPIMIVPLVVGYFRRRAVDPSSKMVYIKPMTAFFAALIGLVAGAGDYCYAYGVKHIPVSTSSLILATQLAFTAGFAFILVGQKFTAYSVNAVALLTFGAIVLALHVSSDKPEGETSLQYYSGFFLTLASSALFAVMLPLIELAYKKAKHAINYSLVMEFQLLLSLSATAMCTVGMFASGDYKTYAQEIQDYKLGNAMYFVVLICNAIVWQCFYLGAAGVIHYGSSLLSGVIIALALPITEIMAIIFYHEKFQVEKGVSLVLSLWGFLSYFYGESKETKKLKKKRELKINDSHEFVV</sequence>
<evidence type="ECO:0000256" key="5">
    <source>
        <dbReference type="ARBA" id="ARBA00022989"/>
    </source>
</evidence>
<dbReference type="SUPFAM" id="SSF103481">
    <property type="entry name" value="Multidrug resistance efflux transporter EmrE"/>
    <property type="match status" value="1"/>
</dbReference>
<feature type="transmembrane region" description="Helical" evidence="7">
    <location>
        <begin position="110"/>
        <end position="134"/>
    </location>
</feature>
<gene>
    <name evidence="8" type="ORF">RND81_03G237900</name>
</gene>
<keyword evidence="6 7" id="KW-0472">Membrane</keyword>
<dbReference type="GO" id="GO:0005345">
    <property type="term" value="F:purine nucleobase transmembrane transporter activity"/>
    <property type="evidence" value="ECO:0007669"/>
    <property type="project" value="UniProtKB-UniRule"/>
</dbReference>
<feature type="transmembrane region" description="Helical" evidence="7">
    <location>
        <begin position="44"/>
        <end position="67"/>
    </location>
</feature>
<evidence type="ECO:0000256" key="7">
    <source>
        <dbReference type="RuleBase" id="RU368015"/>
    </source>
</evidence>
<feature type="transmembrane region" description="Helical" evidence="7">
    <location>
        <begin position="209"/>
        <end position="230"/>
    </location>
</feature>
<dbReference type="PANTHER" id="PTHR31376:SF1">
    <property type="entry name" value="PURINE PERMEASE 2"/>
    <property type="match status" value="1"/>
</dbReference>
<protein>
    <recommendedName>
        <fullName evidence="7">Probable purine permease</fullName>
    </recommendedName>
</protein>
<evidence type="ECO:0000256" key="2">
    <source>
        <dbReference type="ARBA" id="ARBA00006213"/>
    </source>
</evidence>
<feature type="transmembrane region" description="Helical" evidence="7">
    <location>
        <begin position="280"/>
        <end position="301"/>
    </location>
</feature>
<dbReference type="GO" id="GO:0016020">
    <property type="term" value="C:membrane"/>
    <property type="evidence" value="ECO:0007669"/>
    <property type="project" value="UniProtKB-SubCell"/>
</dbReference>
<dbReference type="AlphaFoldDB" id="A0AAW1MBI8"/>
<keyword evidence="3 7" id="KW-0813">Transport</keyword>
<feature type="transmembrane region" description="Helical" evidence="7">
    <location>
        <begin position="250"/>
        <end position="268"/>
    </location>
</feature>
<name>A0AAW1MBI8_SAPOF</name>
<keyword evidence="5 7" id="KW-1133">Transmembrane helix</keyword>
<dbReference type="InterPro" id="IPR030182">
    <property type="entry name" value="PUP_plant"/>
</dbReference>